<evidence type="ECO:0000313" key="1">
    <source>
        <dbReference type="EMBL" id="CAG8680780.1"/>
    </source>
</evidence>
<name>A0ACA9NWJ0_9GLOM</name>
<dbReference type="Proteomes" id="UP000789702">
    <property type="component" value="Unassembled WGS sequence"/>
</dbReference>
<sequence length="129" mass="14890">HRNMLNVYNYFSAQKFLTQVTYKKSDLGYPSNTDIEVSLYFTKSTKSTSTSTPYDQTHHHMDNAVSEIDLDNSINHVPQGQTNYVPDNFVNLTNIAASEIDLNESIDYRPQEQINFPYNCPICQSCYLY</sequence>
<reference evidence="1" key="1">
    <citation type="submission" date="2021-06" db="EMBL/GenBank/DDBJ databases">
        <authorList>
            <person name="Kallberg Y."/>
            <person name="Tangrot J."/>
            <person name="Rosling A."/>
        </authorList>
    </citation>
    <scope>NUCLEOTIDE SEQUENCE</scope>
    <source>
        <strain evidence="1">IL203A</strain>
    </source>
</reference>
<feature type="non-terminal residue" evidence="1">
    <location>
        <position position="1"/>
    </location>
</feature>
<dbReference type="EMBL" id="CAJVPU010021341">
    <property type="protein sequence ID" value="CAG8680780.1"/>
    <property type="molecule type" value="Genomic_DNA"/>
</dbReference>
<feature type="non-terminal residue" evidence="1">
    <location>
        <position position="129"/>
    </location>
</feature>
<gene>
    <name evidence="1" type="ORF">DHETER_LOCUS10640</name>
</gene>
<proteinExistence type="predicted"/>
<protein>
    <submittedName>
        <fullName evidence="1">16019_t:CDS:1</fullName>
    </submittedName>
</protein>
<evidence type="ECO:0000313" key="2">
    <source>
        <dbReference type="Proteomes" id="UP000789702"/>
    </source>
</evidence>
<comment type="caution">
    <text evidence="1">The sequence shown here is derived from an EMBL/GenBank/DDBJ whole genome shotgun (WGS) entry which is preliminary data.</text>
</comment>
<organism evidence="1 2">
    <name type="scientific">Dentiscutata heterogama</name>
    <dbReference type="NCBI Taxonomy" id="1316150"/>
    <lineage>
        <taxon>Eukaryota</taxon>
        <taxon>Fungi</taxon>
        <taxon>Fungi incertae sedis</taxon>
        <taxon>Mucoromycota</taxon>
        <taxon>Glomeromycotina</taxon>
        <taxon>Glomeromycetes</taxon>
        <taxon>Diversisporales</taxon>
        <taxon>Gigasporaceae</taxon>
        <taxon>Dentiscutata</taxon>
    </lineage>
</organism>
<accession>A0ACA9NWJ0</accession>
<keyword evidence="2" id="KW-1185">Reference proteome</keyword>